<evidence type="ECO:0000313" key="3">
    <source>
        <dbReference type="Proteomes" id="UP001240150"/>
    </source>
</evidence>
<keyword evidence="3" id="KW-1185">Reference proteome</keyword>
<dbReference type="Proteomes" id="UP001240150">
    <property type="component" value="Chromosome"/>
</dbReference>
<dbReference type="RefSeq" id="WP_284919217.1">
    <property type="nucleotide sequence ID" value="NZ_CP126980.1"/>
</dbReference>
<sequence>MAEQSKTVTFDLDWQGDRYQDFETGLMLVRRDGRVMFGFMGGMGVLLTPDQAESTAANLLAASVAARSGDGRHGRRNPHCSNCGDERGGPVGHEISECTFRRGGEPDA</sequence>
<evidence type="ECO:0000313" key="2">
    <source>
        <dbReference type="EMBL" id="WIM97823.1"/>
    </source>
</evidence>
<gene>
    <name evidence="2" type="ORF">ACTOB_001377</name>
</gene>
<reference evidence="2 3" key="1">
    <citation type="submission" date="2023-06" db="EMBL/GenBank/DDBJ databases">
        <authorList>
            <person name="Yushchuk O."/>
            <person name="Binda E."/>
            <person name="Ruckert-Reed C."/>
            <person name="Fedorenko V."/>
            <person name="Kalinowski J."/>
            <person name="Marinelli F."/>
        </authorList>
    </citation>
    <scope>NUCLEOTIDE SEQUENCE [LARGE SCALE GENOMIC DNA]</scope>
    <source>
        <strain evidence="2 3">NRRL 3884</strain>
    </source>
</reference>
<dbReference type="EMBL" id="CP126980">
    <property type="protein sequence ID" value="WIM97823.1"/>
    <property type="molecule type" value="Genomic_DNA"/>
</dbReference>
<evidence type="ECO:0000256" key="1">
    <source>
        <dbReference type="SAM" id="MobiDB-lite"/>
    </source>
</evidence>
<proteinExistence type="predicted"/>
<organism evidence="2 3">
    <name type="scientific">Actinoplanes oblitus</name>
    <dbReference type="NCBI Taxonomy" id="3040509"/>
    <lineage>
        <taxon>Bacteria</taxon>
        <taxon>Bacillati</taxon>
        <taxon>Actinomycetota</taxon>
        <taxon>Actinomycetes</taxon>
        <taxon>Micromonosporales</taxon>
        <taxon>Micromonosporaceae</taxon>
        <taxon>Actinoplanes</taxon>
    </lineage>
</organism>
<accession>A0ABY8WJL2</accession>
<name>A0ABY8WJL2_9ACTN</name>
<feature type="region of interest" description="Disordered" evidence="1">
    <location>
        <begin position="67"/>
        <end position="108"/>
    </location>
</feature>
<feature type="compositionally biased region" description="Basic and acidic residues" evidence="1">
    <location>
        <begin position="84"/>
        <end position="108"/>
    </location>
</feature>
<protein>
    <submittedName>
        <fullName evidence="2">Uncharacterized protein</fullName>
    </submittedName>
</protein>